<dbReference type="EMBL" id="BAAADJ010000016">
    <property type="protein sequence ID" value="GAA0325522.1"/>
    <property type="molecule type" value="Genomic_DNA"/>
</dbReference>
<dbReference type="Proteomes" id="UP001500782">
    <property type="component" value="Unassembled WGS sequence"/>
</dbReference>
<dbReference type="RefSeq" id="WP_343797844.1">
    <property type="nucleotide sequence ID" value="NZ_BAAADJ010000016.1"/>
</dbReference>
<comment type="caution">
    <text evidence="1">The sequence shown here is derived from an EMBL/GenBank/DDBJ whole genome shotgun (WGS) entry which is preliminary data.</text>
</comment>
<evidence type="ECO:0000313" key="2">
    <source>
        <dbReference type="Proteomes" id="UP001500782"/>
    </source>
</evidence>
<sequence>MSKELDLIIQETIDKYYFAVRVQGIRSKKAERLLRIVIDLVELKKNNNDYIPSNFKEFVDEERE</sequence>
<gene>
    <name evidence="1" type="ORF">GCM10008967_15170</name>
</gene>
<accession>A0ABN0W565</accession>
<name>A0ABN0W565_9BACI</name>
<evidence type="ECO:0000313" key="1">
    <source>
        <dbReference type="EMBL" id="GAA0325522.1"/>
    </source>
</evidence>
<proteinExistence type="predicted"/>
<reference evidence="1 2" key="1">
    <citation type="journal article" date="2019" name="Int. J. Syst. Evol. Microbiol.">
        <title>The Global Catalogue of Microorganisms (GCM) 10K type strain sequencing project: providing services to taxonomists for standard genome sequencing and annotation.</title>
        <authorList>
            <consortium name="The Broad Institute Genomics Platform"/>
            <consortium name="The Broad Institute Genome Sequencing Center for Infectious Disease"/>
            <person name="Wu L."/>
            <person name="Ma J."/>
        </authorList>
    </citation>
    <scope>NUCLEOTIDE SEQUENCE [LARGE SCALE GENOMIC DNA]</scope>
    <source>
        <strain evidence="1 2">JCM 9731</strain>
    </source>
</reference>
<keyword evidence="2" id="KW-1185">Reference proteome</keyword>
<protein>
    <submittedName>
        <fullName evidence="1">Uncharacterized protein</fullName>
    </submittedName>
</protein>
<organism evidence="1 2">
    <name type="scientific">Bacillus carboniphilus</name>
    <dbReference type="NCBI Taxonomy" id="86663"/>
    <lineage>
        <taxon>Bacteria</taxon>
        <taxon>Bacillati</taxon>
        <taxon>Bacillota</taxon>
        <taxon>Bacilli</taxon>
        <taxon>Bacillales</taxon>
        <taxon>Bacillaceae</taxon>
        <taxon>Bacillus</taxon>
    </lineage>
</organism>